<dbReference type="EMBL" id="JAIGNO010000002">
    <property type="protein sequence ID" value="MBX7482001.1"/>
    <property type="molecule type" value="Genomic_DNA"/>
</dbReference>
<dbReference type="PANTHER" id="PTHR43179:SF7">
    <property type="entry name" value="RHAMNOSYLTRANSFERASE WBBL"/>
    <property type="match status" value="1"/>
</dbReference>
<feature type="domain" description="Glycosyltransferase 2-like" evidence="1">
    <location>
        <begin position="295"/>
        <end position="414"/>
    </location>
</feature>
<name>A0ABS7J3Z4_9SPHN</name>
<reference evidence="2 3" key="1">
    <citation type="submission" date="2021-08" db="EMBL/GenBank/DDBJ databases">
        <title>Comparative Genomics Analysis of the Genus Qipengyuania Reveals Extensive Genetic Diversity and Metabolic Versatility, Including the Description of Fifteen Novel Species.</title>
        <authorList>
            <person name="Liu Y."/>
        </authorList>
    </citation>
    <scope>NUCLEOTIDE SEQUENCE [LARGE SCALE GENOMIC DNA]</scope>
    <source>
        <strain evidence="2 3">6D47A</strain>
    </source>
</reference>
<accession>A0ABS7J3Z4</accession>
<dbReference type="InterPro" id="IPR001173">
    <property type="entry name" value="Glyco_trans_2-like"/>
</dbReference>
<dbReference type="InterPro" id="IPR029044">
    <property type="entry name" value="Nucleotide-diphossugar_trans"/>
</dbReference>
<keyword evidence="3" id="KW-1185">Reference proteome</keyword>
<dbReference type="SUPFAM" id="SSF53448">
    <property type="entry name" value="Nucleotide-diphospho-sugar transferases"/>
    <property type="match status" value="1"/>
</dbReference>
<sequence>MCGKKVRARNRLASAIAALPYANERWMTDIGKEDRAAIAAFRSAGVVPSICVHLHISADDEPSLVRKALKSAMKQSARPSRVFITSSGGIDRRSVRGDNVGVLPGSFHNRMAGLQAALAASRDLGADYLVPLAPNGSLPRHALAGYAAFDTGKCDGALPLLFADQQESSPAVDGARPWFKPLWDPRMILSQDYVSAACALPVRTSLACMERNYAVPPESIYELVLRITLPADTDTPVHHVQRIAMRTAAGDWLSNGKEKLSAVRRVVGPDATASSGPYGTVKLRWQMPQPCPKVSVIVATRDRVELLRTCVNGVLHETDYPDIELIIADNDSREAETLDYMEQAQADPRVQVVRWPHPFNYSAINNFAARSATGKYLCLLNNDIEVIEPQWLSEMVREAEQPGVGAVGARLLYPDRSIQHAGVAIGIGNAAGHAHRGLGYEDPGYYAQALIARGASAVTGACLLVAKRHFEAVGGLDEDKLAVAYNDVDFCLKLRELGLANIYTPASTLIHHESKSRGLDFAPEHLARYLQELGVFQQRWDTDHAVDPWHHSRLERNSEVYRKSGWAMGI</sequence>
<comment type="caution">
    <text evidence="2">The sequence shown here is derived from an EMBL/GenBank/DDBJ whole genome shotgun (WGS) entry which is preliminary data.</text>
</comment>
<protein>
    <submittedName>
        <fullName evidence="2">Glycosyltransferase family 2 protein</fullName>
    </submittedName>
</protein>
<evidence type="ECO:0000313" key="3">
    <source>
        <dbReference type="Proteomes" id="UP000755104"/>
    </source>
</evidence>
<dbReference type="Gene3D" id="3.90.550.10">
    <property type="entry name" value="Spore Coat Polysaccharide Biosynthesis Protein SpsA, Chain A"/>
    <property type="match status" value="1"/>
</dbReference>
<proteinExistence type="predicted"/>
<dbReference type="Pfam" id="PF00535">
    <property type="entry name" value="Glycos_transf_2"/>
    <property type="match status" value="1"/>
</dbReference>
<dbReference type="CDD" id="cd04186">
    <property type="entry name" value="GT_2_like_c"/>
    <property type="match status" value="1"/>
</dbReference>
<evidence type="ECO:0000313" key="2">
    <source>
        <dbReference type="EMBL" id="MBX7482001.1"/>
    </source>
</evidence>
<dbReference type="PANTHER" id="PTHR43179">
    <property type="entry name" value="RHAMNOSYLTRANSFERASE WBBL"/>
    <property type="match status" value="1"/>
</dbReference>
<organism evidence="2 3">
    <name type="scientific">Qipengyuania qiaonensis</name>
    <dbReference type="NCBI Taxonomy" id="2867240"/>
    <lineage>
        <taxon>Bacteria</taxon>
        <taxon>Pseudomonadati</taxon>
        <taxon>Pseudomonadota</taxon>
        <taxon>Alphaproteobacteria</taxon>
        <taxon>Sphingomonadales</taxon>
        <taxon>Erythrobacteraceae</taxon>
        <taxon>Qipengyuania</taxon>
    </lineage>
</organism>
<dbReference type="Proteomes" id="UP000755104">
    <property type="component" value="Unassembled WGS sequence"/>
</dbReference>
<gene>
    <name evidence="2" type="ORF">K3174_05625</name>
</gene>
<evidence type="ECO:0000259" key="1">
    <source>
        <dbReference type="Pfam" id="PF00535"/>
    </source>
</evidence>